<sequence>MMKRNGAHVTLLIALTGASVLYPMTGAATTRVPGGVITFRGALVAPPFDVSIGTTPTLGVSTAEQTRSGESSGNTLYVTYGADPRNPPNADVSLSVAGHATNGGQALAASFSDGKGRKMTPGIGGEYHLGALGGTLAIRAKDDASSSATRVTIVTNYR</sequence>
<accession>A0A158J0S3</accession>
<evidence type="ECO:0000256" key="1">
    <source>
        <dbReference type="SAM" id="SignalP"/>
    </source>
</evidence>
<feature type="signal peptide" evidence="1">
    <location>
        <begin position="1"/>
        <end position="27"/>
    </location>
</feature>
<gene>
    <name evidence="2" type="ORF">AWB70_05701</name>
</gene>
<name>A0A158J0S3_CABCO</name>
<evidence type="ECO:0008006" key="4">
    <source>
        <dbReference type="Google" id="ProtNLM"/>
    </source>
</evidence>
<keyword evidence="3" id="KW-1185">Reference proteome</keyword>
<dbReference type="EMBL" id="FCNY02000018">
    <property type="protein sequence ID" value="SAL62446.1"/>
    <property type="molecule type" value="Genomic_DNA"/>
</dbReference>
<proteinExistence type="predicted"/>
<keyword evidence="1" id="KW-0732">Signal</keyword>
<evidence type="ECO:0000313" key="2">
    <source>
        <dbReference type="EMBL" id="SAL62446.1"/>
    </source>
</evidence>
<organism evidence="2 3">
    <name type="scientific">Caballeronia cordobensis</name>
    <name type="common">Burkholderia cordobensis</name>
    <dbReference type="NCBI Taxonomy" id="1353886"/>
    <lineage>
        <taxon>Bacteria</taxon>
        <taxon>Pseudomonadati</taxon>
        <taxon>Pseudomonadota</taxon>
        <taxon>Betaproteobacteria</taxon>
        <taxon>Burkholderiales</taxon>
        <taxon>Burkholderiaceae</taxon>
        <taxon>Caballeronia</taxon>
    </lineage>
</organism>
<reference evidence="3" key="1">
    <citation type="submission" date="2016-01" db="EMBL/GenBank/DDBJ databases">
        <authorList>
            <person name="Peeters C."/>
        </authorList>
    </citation>
    <scope>NUCLEOTIDE SEQUENCE [LARGE SCALE GENOMIC DNA]</scope>
</reference>
<dbReference type="AlphaFoldDB" id="A0A158J0S3"/>
<protein>
    <recommendedName>
        <fullName evidence="4">Fimbrial protein</fullName>
    </recommendedName>
</protein>
<dbReference type="Proteomes" id="UP000054740">
    <property type="component" value="Unassembled WGS sequence"/>
</dbReference>
<evidence type="ECO:0000313" key="3">
    <source>
        <dbReference type="Proteomes" id="UP000054740"/>
    </source>
</evidence>
<feature type="chain" id="PRO_5011111682" description="Fimbrial protein" evidence="1">
    <location>
        <begin position="28"/>
        <end position="158"/>
    </location>
</feature>